<reference evidence="1" key="1">
    <citation type="journal article" date="2020" name="Stud. Mycol.">
        <title>101 Dothideomycetes genomes: a test case for predicting lifestyles and emergence of pathogens.</title>
        <authorList>
            <person name="Haridas S."/>
            <person name="Albert R."/>
            <person name="Binder M."/>
            <person name="Bloem J."/>
            <person name="Labutti K."/>
            <person name="Salamov A."/>
            <person name="Andreopoulos B."/>
            <person name="Baker S."/>
            <person name="Barry K."/>
            <person name="Bills G."/>
            <person name="Bluhm B."/>
            <person name="Cannon C."/>
            <person name="Castanera R."/>
            <person name="Culley D."/>
            <person name="Daum C."/>
            <person name="Ezra D."/>
            <person name="Gonzalez J."/>
            <person name="Henrissat B."/>
            <person name="Kuo A."/>
            <person name="Liang C."/>
            <person name="Lipzen A."/>
            <person name="Lutzoni F."/>
            <person name="Magnuson J."/>
            <person name="Mondo S."/>
            <person name="Nolan M."/>
            <person name="Ohm R."/>
            <person name="Pangilinan J."/>
            <person name="Park H.-J."/>
            <person name="Ramirez L."/>
            <person name="Alfaro M."/>
            <person name="Sun H."/>
            <person name="Tritt A."/>
            <person name="Yoshinaga Y."/>
            <person name="Zwiers L.-H."/>
            <person name="Turgeon B."/>
            <person name="Goodwin S."/>
            <person name="Spatafora J."/>
            <person name="Crous P."/>
            <person name="Grigoriev I."/>
        </authorList>
    </citation>
    <scope>NUCLEOTIDE SEQUENCE</scope>
    <source>
        <strain evidence="1">HMLAC05119</strain>
    </source>
</reference>
<protein>
    <submittedName>
        <fullName evidence="1">Uncharacterized protein</fullName>
    </submittedName>
</protein>
<evidence type="ECO:0000313" key="1">
    <source>
        <dbReference type="EMBL" id="KAF1911521.1"/>
    </source>
</evidence>
<name>A0A6A5Q6P7_AMPQU</name>
<dbReference type="EMBL" id="ML979143">
    <property type="protein sequence ID" value="KAF1911521.1"/>
    <property type="molecule type" value="Genomic_DNA"/>
</dbReference>
<evidence type="ECO:0000313" key="2">
    <source>
        <dbReference type="Proteomes" id="UP000800096"/>
    </source>
</evidence>
<organism evidence="1 2">
    <name type="scientific">Ampelomyces quisqualis</name>
    <name type="common">Powdery mildew agent</name>
    <dbReference type="NCBI Taxonomy" id="50730"/>
    <lineage>
        <taxon>Eukaryota</taxon>
        <taxon>Fungi</taxon>
        <taxon>Dikarya</taxon>
        <taxon>Ascomycota</taxon>
        <taxon>Pezizomycotina</taxon>
        <taxon>Dothideomycetes</taxon>
        <taxon>Pleosporomycetidae</taxon>
        <taxon>Pleosporales</taxon>
        <taxon>Pleosporineae</taxon>
        <taxon>Phaeosphaeriaceae</taxon>
        <taxon>Ampelomyces</taxon>
    </lineage>
</organism>
<accession>A0A6A5Q6P7</accession>
<keyword evidence="2" id="KW-1185">Reference proteome</keyword>
<sequence>MGGRGRVRWWLRGVAVAVGVVLWLREARSMGMGIAMMLSKRIKLRVCMRMRRSNGLERWRWWITIS</sequence>
<gene>
    <name evidence="1" type="ORF">BDU57DRAFT_524044</name>
</gene>
<proteinExistence type="predicted"/>
<dbReference type="AlphaFoldDB" id="A0A6A5Q6P7"/>
<dbReference type="Proteomes" id="UP000800096">
    <property type="component" value="Unassembled WGS sequence"/>
</dbReference>